<comment type="caution">
    <text evidence="1">The sequence shown here is derived from an EMBL/GenBank/DDBJ whole genome shotgun (WGS) entry which is preliminary data.</text>
</comment>
<accession>A0AAW1JZK7</accession>
<name>A0AAW1JZK7_POPJA</name>
<evidence type="ECO:0000313" key="2">
    <source>
        <dbReference type="Proteomes" id="UP001458880"/>
    </source>
</evidence>
<sequence>MLLRNDKSKQIFRSISKGTTATSFERTKQEEHAQRTALSSRNTFTAEKKKLKRFIRLLRTHKEELQYYAYRRSKLSAFPDALHSTKGVEINVFTT</sequence>
<dbReference type="Proteomes" id="UP001458880">
    <property type="component" value="Unassembled WGS sequence"/>
</dbReference>
<organism evidence="1 2">
    <name type="scientific">Popillia japonica</name>
    <name type="common">Japanese beetle</name>
    <dbReference type="NCBI Taxonomy" id="7064"/>
    <lineage>
        <taxon>Eukaryota</taxon>
        <taxon>Metazoa</taxon>
        <taxon>Ecdysozoa</taxon>
        <taxon>Arthropoda</taxon>
        <taxon>Hexapoda</taxon>
        <taxon>Insecta</taxon>
        <taxon>Pterygota</taxon>
        <taxon>Neoptera</taxon>
        <taxon>Endopterygota</taxon>
        <taxon>Coleoptera</taxon>
        <taxon>Polyphaga</taxon>
        <taxon>Scarabaeiformia</taxon>
        <taxon>Scarabaeidae</taxon>
        <taxon>Rutelinae</taxon>
        <taxon>Popillia</taxon>
    </lineage>
</organism>
<reference evidence="1 2" key="1">
    <citation type="journal article" date="2024" name="BMC Genomics">
        <title>De novo assembly and annotation of Popillia japonica's genome with initial clues to its potential as an invasive pest.</title>
        <authorList>
            <person name="Cucini C."/>
            <person name="Boschi S."/>
            <person name="Funari R."/>
            <person name="Cardaioli E."/>
            <person name="Iannotti N."/>
            <person name="Marturano G."/>
            <person name="Paoli F."/>
            <person name="Bruttini M."/>
            <person name="Carapelli A."/>
            <person name="Frati F."/>
            <person name="Nardi F."/>
        </authorList>
    </citation>
    <scope>NUCLEOTIDE SEQUENCE [LARGE SCALE GENOMIC DNA]</scope>
    <source>
        <strain evidence="1">DMR45628</strain>
    </source>
</reference>
<evidence type="ECO:0008006" key="3">
    <source>
        <dbReference type="Google" id="ProtNLM"/>
    </source>
</evidence>
<proteinExistence type="predicted"/>
<dbReference type="EMBL" id="JASPKY010000293">
    <property type="protein sequence ID" value="KAK9710433.1"/>
    <property type="molecule type" value="Genomic_DNA"/>
</dbReference>
<dbReference type="AlphaFoldDB" id="A0AAW1JZK7"/>
<evidence type="ECO:0000313" key="1">
    <source>
        <dbReference type="EMBL" id="KAK9710433.1"/>
    </source>
</evidence>
<gene>
    <name evidence="1" type="ORF">QE152_g26030</name>
</gene>
<keyword evidence="2" id="KW-1185">Reference proteome</keyword>
<protein>
    <recommendedName>
        <fullName evidence="3">Ribosomal protein S14</fullName>
    </recommendedName>
</protein>